<dbReference type="EMBL" id="JACTNZ010000001">
    <property type="protein sequence ID" value="KAG5567822.1"/>
    <property type="molecule type" value="Genomic_DNA"/>
</dbReference>
<dbReference type="Pfam" id="PF12428">
    <property type="entry name" value="DUF3675"/>
    <property type="match status" value="1"/>
</dbReference>
<reference evidence="6" key="1">
    <citation type="submission" date="2020-08" db="EMBL/GenBank/DDBJ databases">
        <title>Plant Genome Project.</title>
        <authorList>
            <person name="Zhang R.-G."/>
        </authorList>
    </citation>
    <scope>NUCLEOTIDE SEQUENCE</scope>
    <source>
        <strain evidence="6">WSP0</strain>
        <tissue evidence="6">Leaf</tissue>
    </source>
</reference>
<keyword evidence="1" id="KW-0479">Metal-binding</keyword>
<dbReference type="PANTHER" id="PTHR23012">
    <property type="entry name" value="RING/FYVE/PHD ZINC FINGER DOMAIN-CONTAINING"/>
    <property type="match status" value="1"/>
</dbReference>
<dbReference type="InterPro" id="IPR013083">
    <property type="entry name" value="Znf_RING/FYVE/PHD"/>
</dbReference>
<dbReference type="AlphaFoldDB" id="A0AAV6LTZ1"/>
<evidence type="ECO:0000256" key="2">
    <source>
        <dbReference type="ARBA" id="ARBA00022771"/>
    </source>
</evidence>
<dbReference type="PROSITE" id="PS51292">
    <property type="entry name" value="ZF_RING_CH"/>
    <property type="match status" value="1"/>
</dbReference>
<dbReference type="GO" id="GO:0008270">
    <property type="term" value="F:zinc ion binding"/>
    <property type="evidence" value="ECO:0007669"/>
    <property type="project" value="UniProtKB-KW"/>
</dbReference>
<organism evidence="6 7">
    <name type="scientific">Rhododendron griersonianum</name>
    <dbReference type="NCBI Taxonomy" id="479676"/>
    <lineage>
        <taxon>Eukaryota</taxon>
        <taxon>Viridiplantae</taxon>
        <taxon>Streptophyta</taxon>
        <taxon>Embryophyta</taxon>
        <taxon>Tracheophyta</taxon>
        <taxon>Spermatophyta</taxon>
        <taxon>Magnoliopsida</taxon>
        <taxon>eudicotyledons</taxon>
        <taxon>Gunneridae</taxon>
        <taxon>Pentapetalae</taxon>
        <taxon>asterids</taxon>
        <taxon>Ericales</taxon>
        <taxon>Ericaceae</taxon>
        <taxon>Ericoideae</taxon>
        <taxon>Rhodoreae</taxon>
        <taxon>Rhododendron</taxon>
    </lineage>
</organism>
<name>A0AAV6LTZ1_9ERIC</name>
<dbReference type="GO" id="GO:0016567">
    <property type="term" value="P:protein ubiquitination"/>
    <property type="evidence" value="ECO:0007669"/>
    <property type="project" value="TreeGrafter"/>
</dbReference>
<evidence type="ECO:0000313" key="7">
    <source>
        <dbReference type="Proteomes" id="UP000823749"/>
    </source>
</evidence>
<protein>
    <recommendedName>
        <fullName evidence="5">RING-CH-type domain-containing protein</fullName>
    </recommendedName>
</protein>
<dbReference type="InterPro" id="IPR033275">
    <property type="entry name" value="MARCH-like"/>
</dbReference>
<dbReference type="SMART" id="SM00744">
    <property type="entry name" value="RINGv"/>
    <property type="match status" value="1"/>
</dbReference>
<gene>
    <name evidence="6" type="ORF">RHGRI_003115</name>
</gene>
<dbReference type="PANTHER" id="PTHR23012:SF180">
    <property type="entry name" value="RING_FYVE_PHD ZINC FINGER SUPERFAMILY PROTEIN"/>
    <property type="match status" value="1"/>
</dbReference>
<dbReference type="Pfam" id="PF12906">
    <property type="entry name" value="RINGv"/>
    <property type="match status" value="1"/>
</dbReference>
<evidence type="ECO:0000256" key="1">
    <source>
        <dbReference type="ARBA" id="ARBA00022723"/>
    </source>
</evidence>
<dbReference type="InterPro" id="IPR011016">
    <property type="entry name" value="Znf_RING-CH"/>
</dbReference>
<evidence type="ECO:0000313" key="6">
    <source>
        <dbReference type="EMBL" id="KAG5567822.1"/>
    </source>
</evidence>
<feature type="domain" description="RING-CH-type" evidence="5">
    <location>
        <begin position="13"/>
        <end position="84"/>
    </location>
</feature>
<keyword evidence="4" id="KW-0812">Transmembrane</keyword>
<sequence>MGEVVLFMEELKPSSAIVASCRICHGDEEEEEEEEESQESCKNLEVPCACSGTLMFAHRDCIQRWCNQKGNTTCEICLQKFEPGYTTPPSKSQLIDAIVTISSELAENRSVVLVIMSRYISLAKPQKHAELTKLTFLLLARHLLLVLSTGGMKDFPFTLVTLIILRASEILLTMYLLVWIIMAIRNNIRCQH</sequence>
<keyword evidence="7" id="KW-1185">Reference proteome</keyword>
<feature type="transmembrane region" description="Helical" evidence="4">
    <location>
        <begin position="158"/>
        <end position="184"/>
    </location>
</feature>
<dbReference type="GO" id="GO:0016020">
    <property type="term" value="C:membrane"/>
    <property type="evidence" value="ECO:0007669"/>
    <property type="project" value="TreeGrafter"/>
</dbReference>
<dbReference type="Proteomes" id="UP000823749">
    <property type="component" value="Chromosome 1"/>
</dbReference>
<keyword evidence="4" id="KW-1133">Transmembrane helix</keyword>
<dbReference type="Gene3D" id="3.30.40.10">
    <property type="entry name" value="Zinc/RING finger domain, C3HC4 (zinc finger)"/>
    <property type="match status" value="1"/>
</dbReference>
<evidence type="ECO:0000256" key="4">
    <source>
        <dbReference type="SAM" id="Phobius"/>
    </source>
</evidence>
<dbReference type="GO" id="GO:0004842">
    <property type="term" value="F:ubiquitin-protein transferase activity"/>
    <property type="evidence" value="ECO:0007669"/>
    <property type="project" value="TreeGrafter"/>
</dbReference>
<dbReference type="CDD" id="cd16495">
    <property type="entry name" value="RING_CH-C4HC3_MARCH"/>
    <property type="match status" value="1"/>
</dbReference>
<evidence type="ECO:0000259" key="5">
    <source>
        <dbReference type="PROSITE" id="PS51292"/>
    </source>
</evidence>
<keyword evidence="2" id="KW-0863">Zinc-finger</keyword>
<proteinExistence type="predicted"/>
<evidence type="ECO:0000256" key="3">
    <source>
        <dbReference type="ARBA" id="ARBA00022833"/>
    </source>
</evidence>
<keyword evidence="4" id="KW-0472">Membrane</keyword>
<dbReference type="SUPFAM" id="SSF57850">
    <property type="entry name" value="RING/U-box"/>
    <property type="match status" value="1"/>
</dbReference>
<keyword evidence="3" id="KW-0862">Zinc</keyword>
<dbReference type="InterPro" id="IPR022143">
    <property type="entry name" value="DUF3675"/>
</dbReference>
<comment type="caution">
    <text evidence="6">The sequence shown here is derived from an EMBL/GenBank/DDBJ whole genome shotgun (WGS) entry which is preliminary data.</text>
</comment>
<accession>A0AAV6LTZ1</accession>